<feature type="transmembrane region" description="Helical" evidence="1">
    <location>
        <begin position="110"/>
        <end position="131"/>
    </location>
</feature>
<dbReference type="AlphaFoldDB" id="A0A1C0YC40"/>
<reference evidence="2 3" key="1">
    <citation type="submission" date="2016-07" db="EMBL/GenBank/DDBJ databases">
        <title>Caryophanon tenue genome sequencing.</title>
        <authorList>
            <person name="Verma A."/>
            <person name="Pal Y."/>
            <person name="Krishnamurthi S."/>
        </authorList>
    </citation>
    <scope>NUCLEOTIDE SEQUENCE [LARGE SCALE GENOMIC DNA]</scope>
    <source>
        <strain evidence="2 3">DSM 14152</strain>
    </source>
</reference>
<name>A0A1C0YC40_9BACL</name>
<feature type="transmembrane region" description="Helical" evidence="1">
    <location>
        <begin position="143"/>
        <end position="165"/>
    </location>
</feature>
<keyword evidence="1" id="KW-1133">Transmembrane helix</keyword>
<feature type="transmembrane region" description="Helical" evidence="1">
    <location>
        <begin position="84"/>
        <end position="104"/>
    </location>
</feature>
<gene>
    <name evidence="2" type="ORF">A6M13_03820</name>
</gene>
<keyword evidence="1" id="KW-0812">Transmembrane</keyword>
<keyword evidence="3" id="KW-1185">Reference proteome</keyword>
<protein>
    <submittedName>
        <fullName evidence="2">Uncharacterized protein</fullName>
    </submittedName>
</protein>
<dbReference type="Proteomes" id="UP000093199">
    <property type="component" value="Unassembled WGS sequence"/>
</dbReference>
<proteinExistence type="predicted"/>
<evidence type="ECO:0000313" key="2">
    <source>
        <dbReference type="EMBL" id="OCS84714.1"/>
    </source>
</evidence>
<feature type="transmembrane region" description="Helical" evidence="1">
    <location>
        <begin position="57"/>
        <end position="77"/>
    </location>
</feature>
<dbReference type="EMBL" id="MASJ01000023">
    <property type="protein sequence ID" value="OCS84714.1"/>
    <property type="molecule type" value="Genomic_DNA"/>
</dbReference>
<keyword evidence="1" id="KW-0472">Membrane</keyword>
<dbReference type="OrthoDB" id="2737149at2"/>
<dbReference type="RefSeq" id="WP_066546029.1">
    <property type="nucleotide sequence ID" value="NZ_MASJ01000023.1"/>
</dbReference>
<accession>A0A1C0YC40</accession>
<comment type="caution">
    <text evidence="2">The sequence shown here is derived from an EMBL/GenBank/DDBJ whole genome shotgun (WGS) entry which is preliminary data.</text>
</comment>
<organism evidence="2 3">
    <name type="scientific">Caryophanon tenue</name>
    <dbReference type="NCBI Taxonomy" id="33978"/>
    <lineage>
        <taxon>Bacteria</taxon>
        <taxon>Bacillati</taxon>
        <taxon>Bacillota</taxon>
        <taxon>Bacilli</taxon>
        <taxon>Bacillales</taxon>
        <taxon>Caryophanaceae</taxon>
        <taxon>Caryophanon</taxon>
    </lineage>
</organism>
<evidence type="ECO:0000313" key="3">
    <source>
        <dbReference type="Proteomes" id="UP000093199"/>
    </source>
</evidence>
<evidence type="ECO:0000256" key="1">
    <source>
        <dbReference type="SAM" id="Phobius"/>
    </source>
</evidence>
<sequence length="181" mass="19303">MLIIVCSIIISSFSVLTGHLFRTHCKTHTNTSCFAMLIVMTMSTVVGMITAHYIPDMVLSTIIAICVAGILTAALTFGLSARTIAESAGALLMGAMMGAMLHFMTTSYEALSFLFFTVLFIAACVGALASLQKQQQQSIFQTLPRPMLAAAIIGMLSLGVASLSLTAKPAQPTVEEHHHQH</sequence>
<feature type="transmembrane region" description="Helical" evidence="1">
    <location>
        <begin position="32"/>
        <end position="51"/>
    </location>
</feature>
<dbReference type="STRING" id="33978.A6M13_03820"/>